<evidence type="ECO:0000313" key="2">
    <source>
        <dbReference type="EMBL" id="TEB14983.1"/>
    </source>
</evidence>
<dbReference type="AlphaFoldDB" id="A0A4Y7S174"/>
<dbReference type="Proteomes" id="UP000298030">
    <property type="component" value="Unassembled WGS sequence"/>
</dbReference>
<evidence type="ECO:0000313" key="3">
    <source>
        <dbReference type="Proteomes" id="UP000298030"/>
    </source>
</evidence>
<proteinExistence type="predicted"/>
<dbReference type="EMBL" id="QPFP01000371">
    <property type="protein sequence ID" value="TEB14983.1"/>
    <property type="molecule type" value="Genomic_DNA"/>
</dbReference>
<dbReference type="STRING" id="71717.A0A4Y7S174"/>
<dbReference type="OrthoDB" id="3156807at2759"/>
<reference evidence="2 3" key="1">
    <citation type="journal article" date="2019" name="Nat. Ecol. Evol.">
        <title>Megaphylogeny resolves global patterns of mushroom evolution.</title>
        <authorList>
            <person name="Varga T."/>
            <person name="Krizsan K."/>
            <person name="Foldi C."/>
            <person name="Dima B."/>
            <person name="Sanchez-Garcia M."/>
            <person name="Sanchez-Ramirez S."/>
            <person name="Szollosi G.J."/>
            <person name="Szarkandi J.G."/>
            <person name="Papp V."/>
            <person name="Albert L."/>
            <person name="Andreopoulos W."/>
            <person name="Angelini C."/>
            <person name="Antonin V."/>
            <person name="Barry K.W."/>
            <person name="Bougher N.L."/>
            <person name="Buchanan P."/>
            <person name="Buyck B."/>
            <person name="Bense V."/>
            <person name="Catcheside P."/>
            <person name="Chovatia M."/>
            <person name="Cooper J."/>
            <person name="Damon W."/>
            <person name="Desjardin D."/>
            <person name="Finy P."/>
            <person name="Geml J."/>
            <person name="Haridas S."/>
            <person name="Hughes K."/>
            <person name="Justo A."/>
            <person name="Karasinski D."/>
            <person name="Kautmanova I."/>
            <person name="Kiss B."/>
            <person name="Kocsube S."/>
            <person name="Kotiranta H."/>
            <person name="LaButti K.M."/>
            <person name="Lechner B.E."/>
            <person name="Liimatainen K."/>
            <person name="Lipzen A."/>
            <person name="Lukacs Z."/>
            <person name="Mihaltcheva S."/>
            <person name="Morgado L.N."/>
            <person name="Niskanen T."/>
            <person name="Noordeloos M.E."/>
            <person name="Ohm R.A."/>
            <person name="Ortiz-Santana B."/>
            <person name="Ovrebo C."/>
            <person name="Racz N."/>
            <person name="Riley R."/>
            <person name="Savchenko A."/>
            <person name="Shiryaev A."/>
            <person name="Soop K."/>
            <person name="Spirin V."/>
            <person name="Szebenyi C."/>
            <person name="Tomsovsky M."/>
            <person name="Tulloss R.E."/>
            <person name="Uehling J."/>
            <person name="Grigoriev I.V."/>
            <person name="Vagvolgyi C."/>
            <person name="Papp T."/>
            <person name="Martin F.M."/>
            <person name="Miettinen O."/>
            <person name="Hibbett D.S."/>
            <person name="Nagy L.G."/>
        </authorList>
    </citation>
    <scope>NUCLEOTIDE SEQUENCE [LARGE SCALE GENOMIC DNA]</scope>
    <source>
        <strain evidence="2 3">FP101781</strain>
    </source>
</reference>
<accession>A0A4Y7S174</accession>
<organism evidence="2 3">
    <name type="scientific">Coprinellus micaceus</name>
    <name type="common">Glistening ink-cap mushroom</name>
    <name type="synonym">Coprinus micaceus</name>
    <dbReference type="NCBI Taxonomy" id="71717"/>
    <lineage>
        <taxon>Eukaryota</taxon>
        <taxon>Fungi</taxon>
        <taxon>Dikarya</taxon>
        <taxon>Basidiomycota</taxon>
        <taxon>Agaricomycotina</taxon>
        <taxon>Agaricomycetes</taxon>
        <taxon>Agaricomycetidae</taxon>
        <taxon>Agaricales</taxon>
        <taxon>Agaricineae</taxon>
        <taxon>Psathyrellaceae</taxon>
        <taxon>Coprinellus</taxon>
    </lineage>
</organism>
<feature type="region of interest" description="Disordered" evidence="1">
    <location>
        <begin position="231"/>
        <end position="253"/>
    </location>
</feature>
<comment type="caution">
    <text evidence="2">The sequence shown here is derived from an EMBL/GenBank/DDBJ whole genome shotgun (WGS) entry which is preliminary data.</text>
</comment>
<keyword evidence="3" id="KW-1185">Reference proteome</keyword>
<evidence type="ECO:0000256" key="1">
    <source>
        <dbReference type="SAM" id="MobiDB-lite"/>
    </source>
</evidence>
<name>A0A4Y7S174_COPMI</name>
<protein>
    <submittedName>
        <fullName evidence="2">Uncharacterized protein</fullName>
    </submittedName>
</protein>
<gene>
    <name evidence="2" type="ORF">FA13DRAFT_1805226</name>
</gene>
<sequence length="378" mass="42299">MEPLSSKVAEQRLSQLCAQLETCQSIDDVQKALSDLDASAISRDQAEMVLHQLLAATQVERLTELVLTSGGWAQCLSDWLLETFPTNVDQFLFSIHLKLIYSRQYRIRVELTPKVMSGLTAFHSEEQGVSQTPLALVELDGLEDGFIGQKIKQSVKKQARKAKHQAALFSLQDLECLGIEEPHSRLEADATAHSLLGEVQKVLQKFLSLLHYPDVASTACKMFVVEVRPTSPAGAEGGVNEHTDGTSTPQEEPVRPVAYPYVQPMKASLYFENPKGFGDWRMPGAGTEHSFEIYIKKIKELSKGHFSTDNQKRLNGADLEVPLYEAKMTGNTRLVYQNRLPSPEYGSDSEKQVIKVFGIFTHAQINRQIWEFHGKSPR</sequence>